<evidence type="ECO:0000256" key="2">
    <source>
        <dbReference type="SAM" id="Phobius"/>
    </source>
</evidence>
<proteinExistence type="predicted"/>
<dbReference type="AlphaFoldDB" id="A0A8W8LJ82"/>
<evidence type="ECO:0000256" key="1">
    <source>
        <dbReference type="SAM" id="MobiDB-lite"/>
    </source>
</evidence>
<dbReference type="CDD" id="cd22579">
    <property type="entry name" value="MPEG1_P2"/>
    <property type="match status" value="1"/>
</dbReference>
<dbReference type="GO" id="GO:0030670">
    <property type="term" value="C:phagocytic vesicle membrane"/>
    <property type="evidence" value="ECO:0007669"/>
    <property type="project" value="UniProtKB-SubCell"/>
</dbReference>
<evidence type="ECO:0000313" key="6">
    <source>
        <dbReference type="Proteomes" id="UP000005408"/>
    </source>
</evidence>
<dbReference type="OMA" id="AFWKRQS"/>
<dbReference type="SMART" id="SM00457">
    <property type="entry name" value="MACPF"/>
    <property type="match status" value="1"/>
</dbReference>
<evidence type="ECO:0000259" key="4">
    <source>
        <dbReference type="PROSITE" id="PS51412"/>
    </source>
</evidence>
<keyword evidence="2" id="KW-0472">Membrane</keyword>
<evidence type="ECO:0000256" key="3">
    <source>
        <dbReference type="SAM" id="SignalP"/>
    </source>
</evidence>
<feature type="transmembrane region" description="Helical" evidence="2">
    <location>
        <begin position="682"/>
        <end position="703"/>
    </location>
</feature>
<organism evidence="5 6">
    <name type="scientific">Magallana gigas</name>
    <name type="common">Pacific oyster</name>
    <name type="synonym">Crassostrea gigas</name>
    <dbReference type="NCBI Taxonomy" id="29159"/>
    <lineage>
        <taxon>Eukaryota</taxon>
        <taxon>Metazoa</taxon>
        <taxon>Spiralia</taxon>
        <taxon>Lophotrochozoa</taxon>
        <taxon>Mollusca</taxon>
        <taxon>Bivalvia</taxon>
        <taxon>Autobranchia</taxon>
        <taxon>Pteriomorphia</taxon>
        <taxon>Ostreida</taxon>
        <taxon>Ostreoidea</taxon>
        <taxon>Ostreidae</taxon>
        <taxon>Magallana</taxon>
    </lineage>
</organism>
<reference evidence="5" key="1">
    <citation type="submission" date="2022-08" db="UniProtKB">
        <authorList>
            <consortium name="EnsemblMetazoa"/>
        </authorList>
    </citation>
    <scope>IDENTIFICATION</scope>
    <source>
        <strain evidence="5">05x7-T-G4-1.051#20</strain>
    </source>
</reference>
<dbReference type="Proteomes" id="UP000005408">
    <property type="component" value="Unassembled WGS sequence"/>
</dbReference>
<dbReference type="PANTHER" id="PTHR31463">
    <property type="entry name" value="MACROPHAGE-EXPRESSED GENE 1 PROTEIN"/>
    <property type="match status" value="1"/>
</dbReference>
<dbReference type="PROSITE" id="PS51412">
    <property type="entry name" value="MACPF_2"/>
    <property type="match status" value="1"/>
</dbReference>
<evidence type="ECO:0000313" key="5">
    <source>
        <dbReference type="EnsemblMetazoa" id="G28514.2:cds"/>
    </source>
</evidence>
<dbReference type="PANTHER" id="PTHR31463:SF1">
    <property type="entry name" value="MACROPHAGE-EXPRESSED GENE 1 PROTEIN"/>
    <property type="match status" value="1"/>
</dbReference>
<dbReference type="GO" id="GO:0045087">
    <property type="term" value="P:innate immune response"/>
    <property type="evidence" value="ECO:0007669"/>
    <property type="project" value="UniProtKB-KW"/>
</dbReference>
<keyword evidence="3" id="KW-0732">Signal</keyword>
<feature type="region of interest" description="Disordered" evidence="1">
    <location>
        <begin position="707"/>
        <end position="742"/>
    </location>
</feature>
<feature type="region of interest" description="Disordered" evidence="1">
    <location>
        <begin position="656"/>
        <end position="678"/>
    </location>
</feature>
<accession>A0A8W8LJ82</accession>
<keyword evidence="2" id="KW-0812">Transmembrane</keyword>
<keyword evidence="6" id="KW-1185">Reference proteome</keyword>
<dbReference type="OrthoDB" id="5950457at2759"/>
<feature type="compositionally biased region" description="Basic and acidic residues" evidence="1">
    <location>
        <begin position="723"/>
        <end position="742"/>
    </location>
</feature>
<dbReference type="SMR" id="A0A8W8LJ82"/>
<sequence length="742" mass="81761">MLGGRVLLLVLVTIGITSGTEVDGKPKPPPPVNPFTPGDSKWCAFKMGGNVARFEVLPGLGWDNLQNKDAGMLVQYNYSECRTTDDGRYLIPDGVFTVPLKSSKLEVFGELFQHWNNFTSTTSSSVNVEAGLHIGSFGISGKYSHESESVRKHQIMDRSVTTRVQARYARYSALLQPDTPLNPAFRDRLRNIAYYIQTNKTNMARYQSQLLVRDYGTHVISSVQAGAIISQLDQIKTTFSNSYSMDRRQVVAAASASFMSVFNVGAEYKHSTSTEVIDQYLGNRTHSVINAIGGPVFQPNNFTLNQWASGLSGDLVAVDKSGYPIYELISAQTLPELPPSILFPLVQTVKSAVEEYYKFNIYRGCTNLDSPNFSFIANVDDGTCESPETNYTFGGVYQQCKQSGQLSQNLCNGLVQKNPLTGAQSCPSGYESVLLNEGTRSATESRRRCHHCGFLGLRHCCDNYNVYGSAKYQSFWCVAQGHVDQQSGFQFGGIYTNKIDNPLTQSRGCPLYFYPLKLGLGMQVCVSDDYELGFRYSVPFAGLFSCMTGNPLAVHQDTSFKNPDMLHSLSSYLKASNNWPRGCPTGYSMHLATIENSCEINYCVKANAFSDKGLPPVRRPPFMDLPGDAYVDSGISEEYMISTGGETWTDLTLANQPNSAEEADRGGDSQGNEDGLSSGSTATIAIVITLVILATVAMVTVMYRRHQRSRRPYHRMPNPETGAENRREYGATGHTEDSPQTA</sequence>
<dbReference type="Pfam" id="PF01823">
    <property type="entry name" value="MACPF"/>
    <property type="match status" value="1"/>
</dbReference>
<name>A0A8W8LJ82_MAGGI</name>
<feature type="chain" id="PRO_5036503933" description="MACPF domain-containing protein" evidence="3">
    <location>
        <begin position="20"/>
        <end position="742"/>
    </location>
</feature>
<dbReference type="InterPro" id="IPR020864">
    <property type="entry name" value="MACPF"/>
</dbReference>
<feature type="signal peptide" evidence="3">
    <location>
        <begin position="1"/>
        <end position="19"/>
    </location>
</feature>
<keyword evidence="2" id="KW-1133">Transmembrane helix</keyword>
<feature type="domain" description="MACPF" evidence="4">
    <location>
        <begin position="30"/>
        <end position="360"/>
    </location>
</feature>
<dbReference type="EnsemblMetazoa" id="G28514.2">
    <property type="protein sequence ID" value="G28514.2:cds"/>
    <property type="gene ID" value="G28514"/>
</dbReference>
<protein>
    <recommendedName>
        <fullName evidence="4">MACPF domain-containing protein</fullName>
    </recommendedName>
</protein>
<dbReference type="InterPro" id="IPR039707">
    <property type="entry name" value="MPEG1"/>
</dbReference>
<dbReference type="GO" id="GO:0002250">
    <property type="term" value="P:adaptive immune response"/>
    <property type="evidence" value="ECO:0007669"/>
    <property type="project" value="UniProtKB-KW"/>
</dbReference>